<keyword evidence="1" id="KW-0175">Coiled coil</keyword>
<keyword evidence="2" id="KW-0732">Signal</keyword>
<name>A0AAT9TZ70_9HEMI</name>
<feature type="coiled-coil region" evidence="1">
    <location>
        <begin position="76"/>
        <end position="103"/>
    </location>
</feature>
<reference evidence="3" key="1">
    <citation type="submission" date="2022-10" db="EMBL/GenBank/DDBJ databases">
        <authorList>
            <person name="Pan Y."/>
            <person name="Chen W."/>
        </authorList>
    </citation>
    <scope>NUCLEOTIDE SEQUENCE</scope>
</reference>
<dbReference type="Gene3D" id="1.10.238.20">
    <property type="entry name" value="Pheromone/general odorant binding protein domain"/>
    <property type="match status" value="1"/>
</dbReference>
<dbReference type="GO" id="GO:0005549">
    <property type="term" value="F:odorant binding"/>
    <property type="evidence" value="ECO:0007669"/>
    <property type="project" value="InterPro"/>
</dbReference>
<evidence type="ECO:0000256" key="2">
    <source>
        <dbReference type="SAM" id="SignalP"/>
    </source>
</evidence>
<sequence length="130" mass="14190">MLYIQLLFAVGLLSAHLASSANIEDALAACGKTFGVDAGTALLNAKDPAFLEKNKCYLACVIEKRDGFKADGSIDKEKDKQLLQEEEKLTENLKKKYLKATDDCDGSAKADKCETAYEYIKCKETKVAGN</sequence>
<feature type="signal peptide" evidence="2">
    <location>
        <begin position="1"/>
        <end position="20"/>
    </location>
</feature>
<evidence type="ECO:0000256" key="1">
    <source>
        <dbReference type="SAM" id="Coils"/>
    </source>
</evidence>
<organism evidence="3">
    <name type="scientific">Eocanthecona furcellata</name>
    <dbReference type="NCBI Taxonomy" id="696902"/>
    <lineage>
        <taxon>Eukaryota</taxon>
        <taxon>Metazoa</taxon>
        <taxon>Ecdysozoa</taxon>
        <taxon>Arthropoda</taxon>
        <taxon>Hexapoda</taxon>
        <taxon>Insecta</taxon>
        <taxon>Pterygota</taxon>
        <taxon>Neoptera</taxon>
        <taxon>Paraneoptera</taxon>
        <taxon>Hemiptera</taxon>
        <taxon>Heteroptera</taxon>
        <taxon>Panheteroptera</taxon>
        <taxon>Pentatomomorpha</taxon>
        <taxon>Pentatomoidea</taxon>
        <taxon>Pentatomidae</taxon>
        <taxon>Asopinae</taxon>
        <taxon>Eocanthecona</taxon>
    </lineage>
</organism>
<dbReference type="CDD" id="cd23992">
    <property type="entry name" value="PBP_GOBP"/>
    <property type="match status" value="1"/>
</dbReference>
<proteinExistence type="evidence at transcript level"/>
<dbReference type="InterPro" id="IPR006170">
    <property type="entry name" value="PBP/GOBP"/>
</dbReference>
<dbReference type="InterPro" id="IPR036728">
    <property type="entry name" value="PBP_GOBP_sf"/>
</dbReference>
<dbReference type="EMBL" id="OP575940">
    <property type="protein sequence ID" value="WGJ83461.1"/>
    <property type="molecule type" value="mRNA"/>
</dbReference>
<protein>
    <submittedName>
        <fullName evidence="3">Odorant-binding protein 14</fullName>
    </submittedName>
</protein>
<dbReference type="AlphaFoldDB" id="A0AAT9TZ70"/>
<gene>
    <name evidence="3" type="primary">OBP14</name>
</gene>
<dbReference type="SUPFAM" id="SSF47565">
    <property type="entry name" value="Insect pheromone/odorant-binding proteins"/>
    <property type="match status" value="1"/>
</dbReference>
<evidence type="ECO:0000313" key="3">
    <source>
        <dbReference type="EMBL" id="WGJ83461.1"/>
    </source>
</evidence>
<dbReference type="Pfam" id="PF01395">
    <property type="entry name" value="PBP_GOBP"/>
    <property type="match status" value="1"/>
</dbReference>
<feature type="chain" id="PRO_5043658688" evidence="2">
    <location>
        <begin position="21"/>
        <end position="130"/>
    </location>
</feature>
<accession>A0AAT9TZ70</accession>